<evidence type="ECO:0000256" key="8">
    <source>
        <dbReference type="SAM" id="Phobius"/>
    </source>
</evidence>
<name>A0A1J1GUQ9_PLAGA</name>
<dbReference type="PANTHER" id="PTHR14741">
    <property type="entry name" value="S-ADENOSYLMETHIONINE-DEPENDENT METHYLTRANSFERASE RELATED"/>
    <property type="match status" value="1"/>
</dbReference>
<dbReference type="Pfam" id="PF09445">
    <property type="entry name" value="Methyltransf_15"/>
    <property type="match status" value="1"/>
</dbReference>
<dbReference type="InterPro" id="IPR029063">
    <property type="entry name" value="SAM-dependent_MTases_sf"/>
</dbReference>
<evidence type="ECO:0000256" key="5">
    <source>
        <dbReference type="ARBA" id="ARBA00048763"/>
    </source>
</evidence>
<comment type="catalytic activity">
    <reaction evidence="3">
        <text>a 5'-end (N(2),N(7)-dimethyl 5'-triphosphoguanosine)-ribonucleoside in snoRNA + S-adenosyl-L-methionine = a 5'-end (N(2),N(2),N(7)-trimethyl 5'-triphosphoguanosine)-ribonucleoside in snoRNA + S-adenosyl-L-homocysteine + H(+)</text>
        <dbReference type="Rhea" id="RHEA:78507"/>
        <dbReference type="Rhea" id="RHEA-COMP:19088"/>
        <dbReference type="Rhea" id="RHEA-COMP:19090"/>
        <dbReference type="ChEBI" id="CHEBI:15378"/>
        <dbReference type="ChEBI" id="CHEBI:57856"/>
        <dbReference type="ChEBI" id="CHEBI:59789"/>
        <dbReference type="ChEBI" id="CHEBI:167623"/>
        <dbReference type="ChEBI" id="CHEBI:172880"/>
    </reaction>
    <physiologicalReaction direction="left-to-right" evidence="3">
        <dbReference type="Rhea" id="RHEA:78508"/>
    </physiologicalReaction>
</comment>
<dbReference type="VEuPathDB" id="PlasmoDB:PGAL8A_00319200"/>
<dbReference type="InterPro" id="IPR019012">
    <property type="entry name" value="RNA_cap_Gua-N2-MeTrfase"/>
</dbReference>
<comment type="catalytic activity">
    <reaction evidence="5">
        <text>a 5'-end (N(2),N(7)-dimethyl 5'-triphosphoguanosine)-ribonucleoside in snRNA + S-adenosyl-L-methionine = a 5'-end (N(2),N(2),N(7)-trimethyl 5'-triphosphoguanosine)-ribonucleoside in snRNA + S-adenosyl-L-homocysteine + H(+)</text>
        <dbReference type="Rhea" id="RHEA:78479"/>
        <dbReference type="Rhea" id="RHEA-COMP:19087"/>
        <dbReference type="Rhea" id="RHEA-COMP:19089"/>
        <dbReference type="ChEBI" id="CHEBI:15378"/>
        <dbReference type="ChEBI" id="CHEBI:57856"/>
        <dbReference type="ChEBI" id="CHEBI:59789"/>
        <dbReference type="ChEBI" id="CHEBI:167623"/>
        <dbReference type="ChEBI" id="CHEBI:172880"/>
    </reaction>
    <physiologicalReaction direction="left-to-right" evidence="5">
        <dbReference type="Rhea" id="RHEA:78480"/>
    </physiologicalReaction>
</comment>
<comment type="catalytic activity">
    <reaction evidence="4">
        <text>a 5'-end (N(7)-methyl 5'-triphosphoguanosine)-ribonucleoside in snoRNA + S-adenosyl-L-methionine = a 5'-end (N(2),N(7)-dimethyl 5'-triphosphoguanosine)-ribonucleoside in snoRNA + S-adenosyl-L-homocysteine + H(+)</text>
        <dbReference type="Rhea" id="RHEA:78475"/>
        <dbReference type="Rhea" id="RHEA-COMP:19086"/>
        <dbReference type="Rhea" id="RHEA-COMP:19088"/>
        <dbReference type="ChEBI" id="CHEBI:15378"/>
        <dbReference type="ChEBI" id="CHEBI:57856"/>
        <dbReference type="ChEBI" id="CHEBI:59789"/>
        <dbReference type="ChEBI" id="CHEBI:156461"/>
        <dbReference type="ChEBI" id="CHEBI:172880"/>
    </reaction>
    <physiologicalReaction direction="left-to-right" evidence="4">
        <dbReference type="Rhea" id="RHEA:78476"/>
    </physiologicalReaction>
</comment>
<dbReference type="GO" id="GO:0005634">
    <property type="term" value="C:nucleus"/>
    <property type="evidence" value="ECO:0007669"/>
    <property type="project" value="TreeGrafter"/>
</dbReference>
<evidence type="ECO:0000313" key="10">
    <source>
        <dbReference type="Proteomes" id="UP000220797"/>
    </source>
</evidence>
<organism evidence="9 10">
    <name type="scientific">Plasmodium gallinaceum</name>
    <dbReference type="NCBI Taxonomy" id="5849"/>
    <lineage>
        <taxon>Eukaryota</taxon>
        <taxon>Sar</taxon>
        <taxon>Alveolata</taxon>
        <taxon>Apicomplexa</taxon>
        <taxon>Aconoidasida</taxon>
        <taxon>Haemosporida</taxon>
        <taxon>Plasmodiidae</taxon>
        <taxon>Plasmodium</taxon>
        <taxon>Plasmodium (Haemamoeba)</taxon>
    </lineage>
</organism>
<comment type="similarity">
    <text evidence="2">Belongs to the methyltransferase superfamily. Trimethylguanosine synthase family.</text>
</comment>
<comment type="catalytic activity">
    <reaction evidence="6">
        <text>a 5'-end (N(7)-methyl 5'-triphosphoguanosine)-ribonucleoside in snRNA + S-adenosyl-L-methionine = a 5'-end (N(2),N(7)-dimethyl 5'-triphosphoguanosine)-ribonucleoside in snRNA + S-adenosyl-L-homocysteine + H(+)</text>
        <dbReference type="Rhea" id="RHEA:78471"/>
        <dbReference type="Rhea" id="RHEA-COMP:19085"/>
        <dbReference type="Rhea" id="RHEA-COMP:19087"/>
        <dbReference type="ChEBI" id="CHEBI:15378"/>
        <dbReference type="ChEBI" id="CHEBI:57856"/>
        <dbReference type="ChEBI" id="CHEBI:59789"/>
        <dbReference type="ChEBI" id="CHEBI:156461"/>
        <dbReference type="ChEBI" id="CHEBI:172880"/>
    </reaction>
    <physiologicalReaction direction="left-to-right" evidence="6">
        <dbReference type="Rhea" id="RHEA:78472"/>
    </physiologicalReaction>
</comment>
<gene>
    <name evidence="9" type="ORF">PGAL8A_00319200</name>
</gene>
<dbReference type="Gene3D" id="3.40.50.150">
    <property type="entry name" value="Vaccinia Virus protein VP39"/>
    <property type="match status" value="1"/>
</dbReference>
<dbReference type="RefSeq" id="XP_028528787.1">
    <property type="nucleotide sequence ID" value="XM_028672213.1"/>
</dbReference>
<dbReference type="Proteomes" id="UP000220797">
    <property type="component" value="Unassembled WGS sequence"/>
</dbReference>
<dbReference type="GeneID" id="39731725"/>
<evidence type="ECO:0000256" key="6">
    <source>
        <dbReference type="ARBA" id="ARBA00049075"/>
    </source>
</evidence>
<sequence length="916" mass="111100">MIKIKYNNYNDVRKNNSILNISFLVHPCYYTSFDLEENDLINKNTCSNFLYYAEKINIYDKSESVKIYRKNDNLVRELNFIKSCELLKHTYKYKIPIIYQNIKKFDLFNHNTINYYPINYNSTNRNIVRNKNYKSIKKERCFILDNEMIYSMTPEYISQNIRNNILNCGMKLKKKQKTFENEVNTSEYKNVYKKDIVKSHNKKKIKTGKNNNYNNEYNRTNKIKKKILIHLDPFAGAGGNSSSMVDVFTIASDIDMIRIKECQHNCNFYNKNVDYILCDFFNIVNHFRKNIIDVIFLSIPWGGPSYKKKKKFELNSKENKLSIYSCLRESLKLTKNLILYLPRNVSMEDLFYLYKYYKKIINLKKKKKKIMNSDDIFIELYINRNRCSYRKTFDNSLCSFYYFFNENYNLYNNEFNFSKIKTLFKINIDQCNDSLVFSDKSNKNFTNERNEENAECEKCRGSYESYNNYNNEIKKKKKLIWRWHNTSVVLYLGKISSLIRKKKFIDFNSIYYIHNSLINIGIIGKKKKKNFCIYSFLENKKNKLFCNIVDIINKKENLSKKLDINKKNIKIICSLKYSNVIILNYFIKKKLHEIISKILHLFFQNIKNLIGFQKISFLNKIFIYIENYYEKILTKKLNNHGNLKNYETFIYPEPKTFRCLHPIINYFNFLIFKIKKVLILLFGIYLYDISFMKYFFKYYKTRLLSKNMNKKSLKNIHYNIIRFLFEFLLYMKIFINILNNNIKMLNLININFINNNLLCFLEFFNIRNKGYNYINYIDKNQFILNFRNFIKKIILFSFNLEFKRKSTTIKKIVNIFFHFIFKVTNVKDILSCLNNNSNEITLEYYKLNLYLIIINFFTKQFFYNSNITSFLDYFNSLIYFYLNQMHILSNYHKNYSNIFIFYLNKFLNNKFYVSII</sequence>
<evidence type="ECO:0000256" key="7">
    <source>
        <dbReference type="ARBA" id="ARBA00049790"/>
    </source>
</evidence>
<evidence type="ECO:0000256" key="4">
    <source>
        <dbReference type="ARBA" id="ARBA00048740"/>
    </source>
</evidence>
<dbReference type="AlphaFoldDB" id="A0A1J1GUQ9"/>
<keyword evidence="10" id="KW-1185">Reference proteome</keyword>
<keyword evidence="8" id="KW-0812">Transmembrane</keyword>
<proteinExistence type="inferred from homology"/>
<evidence type="ECO:0000256" key="1">
    <source>
        <dbReference type="ARBA" id="ARBA00018517"/>
    </source>
</evidence>
<evidence type="ECO:0000256" key="2">
    <source>
        <dbReference type="ARBA" id="ARBA00025783"/>
    </source>
</evidence>
<dbReference type="SUPFAM" id="SSF53335">
    <property type="entry name" value="S-adenosyl-L-methionine-dependent methyltransferases"/>
    <property type="match status" value="1"/>
</dbReference>
<evidence type="ECO:0000256" key="3">
    <source>
        <dbReference type="ARBA" id="ARBA00047418"/>
    </source>
</evidence>
<dbReference type="GO" id="GO:0071164">
    <property type="term" value="F:RNA cap trimethylguanosine synthase activity"/>
    <property type="evidence" value="ECO:0007669"/>
    <property type="project" value="TreeGrafter"/>
</dbReference>
<accession>A0A1J1GUQ9</accession>
<feature type="transmembrane region" description="Helical" evidence="8">
    <location>
        <begin position="716"/>
        <end position="738"/>
    </location>
</feature>
<dbReference type="OMA" id="KYETYIY"/>
<dbReference type="EMBL" id="CVMV01000045">
    <property type="protein sequence ID" value="CRG95979.1"/>
    <property type="molecule type" value="Genomic_DNA"/>
</dbReference>
<keyword evidence="8" id="KW-1133">Transmembrane helix</keyword>
<dbReference type="OrthoDB" id="194443at2759"/>
<feature type="transmembrane region" description="Helical" evidence="8">
    <location>
        <begin position="677"/>
        <end position="696"/>
    </location>
</feature>
<protein>
    <recommendedName>
        <fullName evidence="1">Trimethylguanosine synthase</fullName>
    </recommendedName>
    <alternativeName>
        <fullName evidence="7">Cap-specific guanine-N(2) methyltransferase</fullName>
    </alternativeName>
</protein>
<reference evidence="9" key="1">
    <citation type="submission" date="2015-04" db="EMBL/GenBank/DDBJ databases">
        <authorList>
            <consortium name="Pathogen Informatics"/>
        </authorList>
    </citation>
    <scope>NUCLEOTIDE SEQUENCE [LARGE SCALE GENOMIC DNA]</scope>
    <source>
        <strain evidence="9">8A</strain>
    </source>
</reference>
<evidence type="ECO:0000313" key="9">
    <source>
        <dbReference type="EMBL" id="CRG95979.1"/>
    </source>
</evidence>
<comment type="caution">
    <text evidence="9">The sequence shown here is derived from an EMBL/GenBank/DDBJ whole genome shotgun (WGS) entry which is preliminary data.</text>
</comment>
<keyword evidence="8" id="KW-0472">Membrane</keyword>
<dbReference type="PANTHER" id="PTHR14741:SF32">
    <property type="entry name" value="TRIMETHYLGUANOSINE SYNTHASE"/>
    <property type="match status" value="1"/>
</dbReference>